<dbReference type="InterPro" id="IPR032675">
    <property type="entry name" value="LRR_dom_sf"/>
</dbReference>
<dbReference type="Pfam" id="PF13516">
    <property type="entry name" value="LRR_6"/>
    <property type="match status" value="7"/>
</dbReference>
<protein>
    <recommendedName>
        <fullName evidence="4">Leucine-rich repeat-containing protein 34</fullName>
    </recommendedName>
</protein>
<dbReference type="Proteomes" id="UP000678393">
    <property type="component" value="Unassembled WGS sequence"/>
</dbReference>
<dbReference type="PANTHER" id="PTHR24111:SF0">
    <property type="entry name" value="LEUCINE-RICH REPEAT-CONTAINING PROTEIN"/>
    <property type="match status" value="1"/>
</dbReference>
<sequence>MSDINSTLHIFEIVCEDMSLEKPTYIHKMLLREKEKSATEHKEFMHLYLAGNHPQLTTERITDSDCLVLLKTLKTNRFVRSIDLRYNVITDKGAITLGKLLEGNKSIEEINIMCNDFGPDGGTALARCLHVNTTLKVLRLNGNKIGNKGGMSFAQALQVNRTLESLDIGDADLTIECLIALATVLRENRSLKALNVNRPILWTVSEEPTDHFTRMIKVNKGLKELHLQKFNMRDFGAFRFAENLVFNFTLTYLNLNCNHITQDGVKELSKVLKLNTGLKILDLGYNRMEDDGALFLAEAIGSFNTTLECLNIVSNNIGPVGLCAMANALNHNSTLTSLYIWGNHFDDSVCTAFAEHLHTERLLEQNCDISSYVVDGKLYLCQSGYIIRRHYYYAPIYGDDVPEWQIRGEFHRSTVHHVEIIQDIN</sequence>
<dbReference type="AlphaFoldDB" id="A0A8S3YVF6"/>
<dbReference type="SMART" id="SM00368">
    <property type="entry name" value="LRR_RI"/>
    <property type="match status" value="8"/>
</dbReference>
<keyword evidence="3" id="KW-1185">Reference proteome</keyword>
<dbReference type="InterPro" id="IPR001611">
    <property type="entry name" value="Leu-rich_rpt"/>
</dbReference>
<accession>A0A8S3YVF6</accession>
<dbReference type="PANTHER" id="PTHR24111">
    <property type="entry name" value="LEUCINE-RICH REPEAT-CONTAINING PROTEIN 34"/>
    <property type="match status" value="1"/>
</dbReference>
<dbReference type="EMBL" id="CAJHNH020001000">
    <property type="protein sequence ID" value="CAG5120954.1"/>
    <property type="molecule type" value="Genomic_DNA"/>
</dbReference>
<gene>
    <name evidence="2" type="ORF">CUNI_LOCUS6512</name>
</gene>
<dbReference type="InterPro" id="IPR052201">
    <property type="entry name" value="LRR-containing_regulator"/>
</dbReference>
<proteinExistence type="predicted"/>
<reference evidence="2" key="1">
    <citation type="submission" date="2021-04" db="EMBL/GenBank/DDBJ databases">
        <authorList>
            <consortium name="Molecular Ecology Group"/>
        </authorList>
    </citation>
    <scope>NUCLEOTIDE SEQUENCE</scope>
</reference>
<keyword evidence="1" id="KW-0677">Repeat</keyword>
<name>A0A8S3YVF6_9EUPU</name>
<evidence type="ECO:0000313" key="2">
    <source>
        <dbReference type="EMBL" id="CAG5120954.1"/>
    </source>
</evidence>
<evidence type="ECO:0000256" key="1">
    <source>
        <dbReference type="ARBA" id="ARBA00022737"/>
    </source>
</evidence>
<dbReference type="OrthoDB" id="272549at2759"/>
<evidence type="ECO:0008006" key="4">
    <source>
        <dbReference type="Google" id="ProtNLM"/>
    </source>
</evidence>
<evidence type="ECO:0000313" key="3">
    <source>
        <dbReference type="Proteomes" id="UP000678393"/>
    </source>
</evidence>
<dbReference type="SUPFAM" id="SSF52047">
    <property type="entry name" value="RNI-like"/>
    <property type="match status" value="2"/>
</dbReference>
<comment type="caution">
    <text evidence="2">The sequence shown here is derived from an EMBL/GenBank/DDBJ whole genome shotgun (WGS) entry which is preliminary data.</text>
</comment>
<dbReference type="Gene3D" id="3.80.10.10">
    <property type="entry name" value="Ribonuclease Inhibitor"/>
    <property type="match status" value="2"/>
</dbReference>
<organism evidence="2 3">
    <name type="scientific">Candidula unifasciata</name>
    <dbReference type="NCBI Taxonomy" id="100452"/>
    <lineage>
        <taxon>Eukaryota</taxon>
        <taxon>Metazoa</taxon>
        <taxon>Spiralia</taxon>
        <taxon>Lophotrochozoa</taxon>
        <taxon>Mollusca</taxon>
        <taxon>Gastropoda</taxon>
        <taxon>Heterobranchia</taxon>
        <taxon>Euthyneura</taxon>
        <taxon>Panpulmonata</taxon>
        <taxon>Eupulmonata</taxon>
        <taxon>Stylommatophora</taxon>
        <taxon>Helicina</taxon>
        <taxon>Helicoidea</taxon>
        <taxon>Geomitridae</taxon>
        <taxon>Candidula</taxon>
    </lineage>
</organism>